<reference evidence="3" key="1">
    <citation type="submission" date="2021-09" db="EMBL/GenBank/DDBJ databases">
        <authorList>
            <consortium name="AG Swart"/>
            <person name="Singh M."/>
            <person name="Singh A."/>
            <person name="Seah K."/>
            <person name="Emmerich C."/>
        </authorList>
    </citation>
    <scope>NUCLEOTIDE SEQUENCE</scope>
    <source>
        <strain evidence="3">ATCC30299</strain>
    </source>
</reference>
<dbReference type="Proteomes" id="UP001162131">
    <property type="component" value="Unassembled WGS sequence"/>
</dbReference>
<evidence type="ECO:0000313" key="4">
    <source>
        <dbReference type="Proteomes" id="UP001162131"/>
    </source>
</evidence>
<feature type="coiled-coil region" evidence="1">
    <location>
        <begin position="208"/>
        <end position="267"/>
    </location>
</feature>
<name>A0AAU9I969_9CILI</name>
<sequence length="1054" mass="123490">MSRSLSPKRKLVEQSSKIQHEISQKYLIDSSASVFYKTNFFDTLKEPLNESIQRRVEQKRNPMSGMSLVIPNIEASKASQIGGIAQEFLRNTQKLNPRILEAWINNTVADAEQLDIPGCVIKPENRLPLIRYGIDRTSLLNAGLPPQEVDRLYRSLFVYSIGFYQMILKVLEHTDKKYTIVAGIWKVFAILLEYCCQLDYQMIITTLNLEKREELEQLEEEYKKQISQMEEHERQLLDNISQTRAQLLQVQRDLQKEIQKREELEDEIMQRGSGHEEEVAMRLQFESKLNQMFAKQRDMQTRMAQLIETINEQQRQIEMKTENLNKEKKRIGELSQHKIELEQEVKRLEEKIRQLEGLNNNLESRLTESFKKNEETSTQLSNFHTLYNESLNELAQKRIEIDNLKFEVEVTKVQVSKLESLIEELKNERELYTKRIAEIENSYNEECEKHQHFEQEYVRIKESDSMKTLELFKFREKSEKFEKLSHELEKERDKLKVQLESATEIAEEYKIQVKRAQERIEEMNRGRRIVEEQNENLTARLAERSEELKDLRTQYNENKGELERYKTRESELQTEIATLQIKIQSLEKQFETNKETLQEKIKSLTDILASEKKIRENWIYRYEEEQKIHSQTTKELMDAQDECNEGQLKINSLKSLAEERNTQLEKAKAKAQELLEEVLELRSQHEELGRKNKTLQMLLDAVDAENKAKLDELENEIEEIKVSHGIQTEILKMGIEDVWSQANFSYEKLGETAKNLEKTQKNLEITEKSLDNEKEQMEDLTERLENKMMEVEEYRHLVVEQCEKIVITSDKLEETATKFEELKKEHQDFIDLIPENLKNEADPFKILINEIEEKKAQIEEIEAIKAAMQDIEVQYDYEPEITDQNTQTEIGSSFFDKLTKPKTPGTSKSGSSQVNQGFFNSSRNNMNKDSSGFSLISDANEFPLRKKLEEENDIIKRASKATVISKDSNIREELTPVHLSSMYKHETSRSFTGEGEDSMEQTPRSGDVKLPSIGKKNPKPPSQPNPLILGGGPPDIKRYIKQAVSRRKNDVNFL</sequence>
<dbReference type="SUPFAM" id="SSF57997">
    <property type="entry name" value="Tropomyosin"/>
    <property type="match status" value="1"/>
</dbReference>
<evidence type="ECO:0000256" key="2">
    <source>
        <dbReference type="SAM" id="MobiDB-lite"/>
    </source>
</evidence>
<organism evidence="3 4">
    <name type="scientific">Blepharisma stoltei</name>
    <dbReference type="NCBI Taxonomy" id="1481888"/>
    <lineage>
        <taxon>Eukaryota</taxon>
        <taxon>Sar</taxon>
        <taxon>Alveolata</taxon>
        <taxon>Ciliophora</taxon>
        <taxon>Postciliodesmatophora</taxon>
        <taxon>Heterotrichea</taxon>
        <taxon>Heterotrichida</taxon>
        <taxon>Blepharismidae</taxon>
        <taxon>Blepharisma</taxon>
    </lineage>
</organism>
<accession>A0AAU9I969</accession>
<keyword evidence="1" id="KW-0175">Coiled coil</keyword>
<evidence type="ECO:0000256" key="1">
    <source>
        <dbReference type="SAM" id="Coils"/>
    </source>
</evidence>
<feature type="coiled-coil region" evidence="1">
    <location>
        <begin position="844"/>
        <end position="874"/>
    </location>
</feature>
<dbReference type="AlphaFoldDB" id="A0AAU9I969"/>
<dbReference type="Gene3D" id="1.20.5.340">
    <property type="match status" value="1"/>
</dbReference>
<gene>
    <name evidence="3" type="ORF">BSTOLATCC_MIC3916</name>
</gene>
<comment type="caution">
    <text evidence="3">The sequence shown here is derived from an EMBL/GenBank/DDBJ whole genome shotgun (WGS) entry which is preliminary data.</text>
</comment>
<feature type="region of interest" description="Disordered" evidence="2">
    <location>
        <begin position="978"/>
        <end position="1035"/>
    </location>
</feature>
<proteinExistence type="predicted"/>
<dbReference type="EMBL" id="CAJZBQ010000004">
    <property type="protein sequence ID" value="CAG9311629.1"/>
    <property type="molecule type" value="Genomic_DNA"/>
</dbReference>
<feature type="region of interest" description="Disordered" evidence="2">
    <location>
        <begin position="900"/>
        <end position="926"/>
    </location>
</feature>
<protein>
    <submittedName>
        <fullName evidence="3">Uncharacterized protein</fullName>
    </submittedName>
</protein>
<feature type="coiled-coil region" evidence="1">
    <location>
        <begin position="296"/>
        <end position="797"/>
    </location>
</feature>
<feature type="compositionally biased region" description="Polar residues" evidence="2">
    <location>
        <begin position="904"/>
        <end position="926"/>
    </location>
</feature>
<keyword evidence="4" id="KW-1185">Reference proteome</keyword>
<evidence type="ECO:0000313" key="3">
    <source>
        <dbReference type="EMBL" id="CAG9311629.1"/>
    </source>
</evidence>